<dbReference type="InterPro" id="IPR036969">
    <property type="entry name" value="Citrate_synthase_sf"/>
</dbReference>
<dbReference type="Pfam" id="PF00285">
    <property type="entry name" value="Citrate_synt"/>
    <property type="match status" value="1"/>
</dbReference>
<dbReference type="RefSeq" id="XP_005849689.1">
    <property type="nucleotide sequence ID" value="XM_005849627.1"/>
</dbReference>
<dbReference type="Proteomes" id="UP000008141">
    <property type="component" value="Unassembled WGS sequence"/>
</dbReference>
<dbReference type="PANTHER" id="PTHR42871:SF1">
    <property type="entry name" value="CITRATE SYNTHASE"/>
    <property type="match status" value="1"/>
</dbReference>
<keyword evidence="3" id="KW-1185">Reference proteome</keyword>
<accession>E1Z9V0</accession>
<dbReference type="InterPro" id="IPR002020">
    <property type="entry name" value="Citrate_synthase"/>
</dbReference>
<dbReference type="InterPro" id="IPR016142">
    <property type="entry name" value="Citrate_synth-like_lrg_a-sub"/>
</dbReference>
<sequence>MLAVPSERYEVDPELAKALEIIFILHLDHEQNASTSTVRTAVPSDFKDQTAFRSNLLSRLTLAPRLAALAERLSAGSLPHQQPLPQRHPGDLDPSWCDSLPPVVTVGLALGAAALTACGAAALVMGGLRASRP</sequence>
<evidence type="ECO:0000313" key="3">
    <source>
        <dbReference type="Proteomes" id="UP000008141"/>
    </source>
</evidence>
<evidence type="ECO:0000313" key="2">
    <source>
        <dbReference type="EMBL" id="EFN57587.1"/>
    </source>
</evidence>
<dbReference type="EMBL" id="GL433839">
    <property type="protein sequence ID" value="EFN57587.1"/>
    <property type="molecule type" value="Genomic_DNA"/>
</dbReference>
<protein>
    <submittedName>
        <fullName evidence="2">Uncharacterized protein</fullName>
    </submittedName>
</protein>
<dbReference type="Gene3D" id="1.10.580.10">
    <property type="entry name" value="Citrate Synthase, domain 1"/>
    <property type="match status" value="1"/>
</dbReference>
<evidence type="ECO:0000256" key="1">
    <source>
        <dbReference type="SAM" id="Phobius"/>
    </source>
</evidence>
<dbReference type="SUPFAM" id="SSF48256">
    <property type="entry name" value="Citrate synthase"/>
    <property type="match status" value="1"/>
</dbReference>
<dbReference type="InParanoid" id="E1Z9V0"/>
<reference evidence="2 3" key="1">
    <citation type="journal article" date="2010" name="Plant Cell">
        <title>The Chlorella variabilis NC64A genome reveals adaptation to photosymbiosis, coevolution with viruses, and cryptic sex.</title>
        <authorList>
            <person name="Blanc G."/>
            <person name="Duncan G."/>
            <person name="Agarkova I."/>
            <person name="Borodovsky M."/>
            <person name="Gurnon J."/>
            <person name="Kuo A."/>
            <person name="Lindquist E."/>
            <person name="Lucas S."/>
            <person name="Pangilinan J."/>
            <person name="Polle J."/>
            <person name="Salamov A."/>
            <person name="Terry A."/>
            <person name="Yamada T."/>
            <person name="Dunigan D.D."/>
            <person name="Grigoriev I.V."/>
            <person name="Claverie J.M."/>
            <person name="Van Etten J.L."/>
        </authorList>
    </citation>
    <scope>NUCLEOTIDE SEQUENCE [LARGE SCALE GENOMIC DNA]</scope>
    <source>
        <strain evidence="2 3">NC64A</strain>
    </source>
</reference>
<keyword evidence="1" id="KW-0472">Membrane</keyword>
<feature type="transmembrane region" description="Helical" evidence="1">
    <location>
        <begin position="103"/>
        <end position="128"/>
    </location>
</feature>
<dbReference type="PANTHER" id="PTHR42871">
    <property type="entry name" value="CITRATE SYNTHASE"/>
    <property type="match status" value="1"/>
</dbReference>
<dbReference type="OrthoDB" id="1665053at2759"/>
<keyword evidence="1" id="KW-0812">Transmembrane</keyword>
<dbReference type="GO" id="GO:0046912">
    <property type="term" value="F:acyltransferase activity, acyl groups converted into alkyl on transfer"/>
    <property type="evidence" value="ECO:0007669"/>
    <property type="project" value="InterPro"/>
</dbReference>
<proteinExistence type="predicted"/>
<gene>
    <name evidence="2" type="ORF">CHLNCDRAFT_143270</name>
</gene>
<dbReference type="GeneID" id="17357024"/>
<organism evidence="3">
    <name type="scientific">Chlorella variabilis</name>
    <name type="common">Green alga</name>
    <dbReference type="NCBI Taxonomy" id="554065"/>
    <lineage>
        <taxon>Eukaryota</taxon>
        <taxon>Viridiplantae</taxon>
        <taxon>Chlorophyta</taxon>
        <taxon>core chlorophytes</taxon>
        <taxon>Trebouxiophyceae</taxon>
        <taxon>Chlorellales</taxon>
        <taxon>Chlorellaceae</taxon>
        <taxon>Chlorella clade</taxon>
        <taxon>Chlorella</taxon>
    </lineage>
</organism>
<dbReference type="AlphaFoldDB" id="E1Z9V0"/>
<dbReference type="STRING" id="554065.E1Z9V0"/>
<keyword evidence="1" id="KW-1133">Transmembrane helix</keyword>
<name>E1Z9V0_CHLVA</name>
<dbReference type="KEGG" id="cvr:CHLNCDRAFT_143270"/>